<evidence type="ECO:0000313" key="3">
    <source>
        <dbReference type="Proteomes" id="UP000000768"/>
    </source>
</evidence>
<name>A0A1B6QG80_SORBI</name>
<keyword evidence="3" id="KW-1185">Reference proteome</keyword>
<sequence>MATARSFLLVPVTLCLLVLAAAAEQQGKATTTLLLIHGKALCKSNPSRIISNAHLQLVINNATVPGGTGTTTSDGNILITVKLNSEQKAALMSNSSSSKAYVTAPPHACGAPRLPAGKVVAAEVQPITMMTVSDHDDARSVQRPTIAAAHTPLDVVIAAVDKFACAVIGRIIGRIV</sequence>
<dbReference type="Gramene" id="KXG36931">
    <property type="protein sequence ID" value="KXG36931"/>
    <property type="gene ID" value="SORBI_3002G415300"/>
</dbReference>
<accession>A0A1B6QG80</accession>
<reference evidence="2 3" key="1">
    <citation type="journal article" date="2009" name="Nature">
        <title>The Sorghum bicolor genome and the diversification of grasses.</title>
        <authorList>
            <person name="Paterson A.H."/>
            <person name="Bowers J.E."/>
            <person name="Bruggmann R."/>
            <person name="Dubchak I."/>
            <person name="Grimwood J."/>
            <person name="Gundlach H."/>
            <person name="Haberer G."/>
            <person name="Hellsten U."/>
            <person name="Mitros T."/>
            <person name="Poliakov A."/>
            <person name="Schmutz J."/>
            <person name="Spannagl M."/>
            <person name="Tang H."/>
            <person name="Wang X."/>
            <person name="Wicker T."/>
            <person name="Bharti A.K."/>
            <person name="Chapman J."/>
            <person name="Feltus F.A."/>
            <person name="Gowik U."/>
            <person name="Grigoriev I.V."/>
            <person name="Lyons E."/>
            <person name="Maher C.A."/>
            <person name="Martis M."/>
            <person name="Narechania A."/>
            <person name="Otillar R.P."/>
            <person name="Penning B.W."/>
            <person name="Salamov A.A."/>
            <person name="Wang Y."/>
            <person name="Zhang L."/>
            <person name="Carpita N.C."/>
            <person name="Freeling M."/>
            <person name="Gingle A.R."/>
            <person name="Hash C.T."/>
            <person name="Keller B."/>
            <person name="Klein P."/>
            <person name="Kresovich S."/>
            <person name="McCann M.C."/>
            <person name="Ming R."/>
            <person name="Peterson D.G."/>
            <person name="Mehboob-ur-Rahman"/>
            <person name="Ware D."/>
            <person name="Westhoff P."/>
            <person name="Mayer K.F."/>
            <person name="Messing J."/>
            <person name="Rokhsar D.S."/>
        </authorList>
    </citation>
    <scope>NUCLEOTIDE SEQUENCE [LARGE SCALE GENOMIC DNA]</scope>
    <source>
        <strain evidence="3">cv. BTx623</strain>
    </source>
</reference>
<dbReference type="EMBL" id="CM000761">
    <property type="protein sequence ID" value="KXG36931.1"/>
    <property type="molecule type" value="Genomic_DNA"/>
</dbReference>
<reference evidence="3" key="2">
    <citation type="journal article" date="2018" name="Plant J.">
        <title>The Sorghum bicolor reference genome: improved assembly, gene annotations, a transcriptome atlas, and signatures of genome organization.</title>
        <authorList>
            <person name="McCormick R.F."/>
            <person name="Truong S.K."/>
            <person name="Sreedasyam A."/>
            <person name="Jenkins J."/>
            <person name="Shu S."/>
            <person name="Sims D."/>
            <person name="Kennedy M."/>
            <person name="Amirebrahimi M."/>
            <person name="Weers B.D."/>
            <person name="McKinley B."/>
            <person name="Mattison A."/>
            <person name="Morishige D.T."/>
            <person name="Grimwood J."/>
            <person name="Schmutz J."/>
            <person name="Mullet J.E."/>
        </authorList>
    </citation>
    <scope>NUCLEOTIDE SEQUENCE [LARGE SCALE GENOMIC DNA]</scope>
    <source>
        <strain evidence="3">cv. BTx623</strain>
    </source>
</reference>
<feature type="chain" id="PRO_5008589652" evidence="1">
    <location>
        <begin position="24"/>
        <end position="176"/>
    </location>
</feature>
<evidence type="ECO:0000313" key="2">
    <source>
        <dbReference type="EMBL" id="KXG36931.1"/>
    </source>
</evidence>
<feature type="signal peptide" evidence="1">
    <location>
        <begin position="1"/>
        <end position="23"/>
    </location>
</feature>
<organism evidence="2 3">
    <name type="scientific">Sorghum bicolor</name>
    <name type="common">Sorghum</name>
    <name type="synonym">Sorghum vulgare</name>
    <dbReference type="NCBI Taxonomy" id="4558"/>
    <lineage>
        <taxon>Eukaryota</taxon>
        <taxon>Viridiplantae</taxon>
        <taxon>Streptophyta</taxon>
        <taxon>Embryophyta</taxon>
        <taxon>Tracheophyta</taxon>
        <taxon>Spermatophyta</taxon>
        <taxon>Magnoliopsida</taxon>
        <taxon>Liliopsida</taxon>
        <taxon>Poales</taxon>
        <taxon>Poaceae</taxon>
        <taxon>PACMAD clade</taxon>
        <taxon>Panicoideae</taxon>
        <taxon>Andropogonodae</taxon>
        <taxon>Andropogoneae</taxon>
        <taxon>Sorghinae</taxon>
        <taxon>Sorghum</taxon>
    </lineage>
</organism>
<dbReference type="AlphaFoldDB" id="A0A1B6QG80"/>
<gene>
    <name evidence="2" type="ORF">SORBI_3002G415300</name>
</gene>
<dbReference type="InParanoid" id="A0A1B6QG80"/>
<evidence type="ECO:0000256" key="1">
    <source>
        <dbReference type="SAM" id="SignalP"/>
    </source>
</evidence>
<protein>
    <submittedName>
        <fullName evidence="2">Uncharacterized protein</fullName>
    </submittedName>
</protein>
<dbReference type="Proteomes" id="UP000000768">
    <property type="component" value="Chromosome 2"/>
</dbReference>
<keyword evidence="1" id="KW-0732">Signal</keyword>
<dbReference type="OMA" id="HAQMPAI"/>
<proteinExistence type="predicted"/>